<dbReference type="GeneID" id="19304927"/>
<feature type="non-terminal residue" evidence="3">
    <location>
        <position position="1"/>
    </location>
</feature>
<keyword evidence="1" id="KW-0596">Phosphopantetheine</keyword>
<dbReference type="OMA" id="VREWITR"/>
<keyword evidence="4" id="KW-1185">Reference proteome</keyword>
<organism evidence="3 4">
    <name type="scientific">Gloeophyllum trabeum (strain ATCC 11539 / FP-39264 / Madison 617)</name>
    <name type="common">Brown rot fungus</name>
    <dbReference type="NCBI Taxonomy" id="670483"/>
    <lineage>
        <taxon>Eukaryota</taxon>
        <taxon>Fungi</taxon>
        <taxon>Dikarya</taxon>
        <taxon>Basidiomycota</taxon>
        <taxon>Agaricomycotina</taxon>
        <taxon>Agaricomycetes</taxon>
        <taxon>Gloeophyllales</taxon>
        <taxon>Gloeophyllaceae</taxon>
        <taxon>Gloeophyllum</taxon>
    </lineage>
</organism>
<proteinExistence type="predicted"/>
<dbReference type="OrthoDB" id="429813at2759"/>
<reference evidence="3 4" key="1">
    <citation type="journal article" date="2012" name="Science">
        <title>The Paleozoic origin of enzymatic lignin decomposition reconstructed from 31 fungal genomes.</title>
        <authorList>
            <person name="Floudas D."/>
            <person name="Binder M."/>
            <person name="Riley R."/>
            <person name="Barry K."/>
            <person name="Blanchette R.A."/>
            <person name="Henrissat B."/>
            <person name="Martinez A.T."/>
            <person name="Otillar R."/>
            <person name="Spatafora J.W."/>
            <person name="Yadav J.S."/>
            <person name="Aerts A."/>
            <person name="Benoit I."/>
            <person name="Boyd A."/>
            <person name="Carlson A."/>
            <person name="Copeland A."/>
            <person name="Coutinho P.M."/>
            <person name="de Vries R.P."/>
            <person name="Ferreira P."/>
            <person name="Findley K."/>
            <person name="Foster B."/>
            <person name="Gaskell J."/>
            <person name="Glotzer D."/>
            <person name="Gorecki P."/>
            <person name="Heitman J."/>
            <person name="Hesse C."/>
            <person name="Hori C."/>
            <person name="Igarashi K."/>
            <person name="Jurgens J.A."/>
            <person name="Kallen N."/>
            <person name="Kersten P."/>
            <person name="Kohler A."/>
            <person name="Kuees U."/>
            <person name="Kumar T.K.A."/>
            <person name="Kuo A."/>
            <person name="LaButti K."/>
            <person name="Larrondo L.F."/>
            <person name="Lindquist E."/>
            <person name="Ling A."/>
            <person name="Lombard V."/>
            <person name="Lucas S."/>
            <person name="Lundell T."/>
            <person name="Martin R."/>
            <person name="McLaughlin D.J."/>
            <person name="Morgenstern I."/>
            <person name="Morin E."/>
            <person name="Murat C."/>
            <person name="Nagy L.G."/>
            <person name="Nolan M."/>
            <person name="Ohm R.A."/>
            <person name="Patyshakuliyeva A."/>
            <person name="Rokas A."/>
            <person name="Ruiz-Duenas F.J."/>
            <person name="Sabat G."/>
            <person name="Salamov A."/>
            <person name="Samejima M."/>
            <person name="Schmutz J."/>
            <person name="Slot J.C."/>
            <person name="St John F."/>
            <person name="Stenlid J."/>
            <person name="Sun H."/>
            <person name="Sun S."/>
            <person name="Syed K."/>
            <person name="Tsang A."/>
            <person name="Wiebenga A."/>
            <person name="Young D."/>
            <person name="Pisabarro A."/>
            <person name="Eastwood D.C."/>
            <person name="Martin F."/>
            <person name="Cullen D."/>
            <person name="Grigoriev I.V."/>
            <person name="Hibbett D.S."/>
        </authorList>
    </citation>
    <scope>NUCLEOTIDE SEQUENCE [LARGE SCALE GENOMIC DNA]</scope>
    <source>
        <strain evidence="3 4">ATCC 11539</strain>
    </source>
</reference>
<accession>S7PRX6</accession>
<sequence length="131" mass="14492">VGQASGSVNGAWKASDWVPSLIRSSIYLKCLPDSNKTVSWMPADLVAASIPEMRNASPPVLHLASPIPVAWRTLFTPISEILGLPLVPYHTWLDSLEHSDIVEHRDRIKTDKLLPDNPALLLLDFFRSAAR</sequence>
<dbReference type="KEGG" id="gtr:GLOTRDRAFT_17064"/>
<evidence type="ECO:0000256" key="2">
    <source>
        <dbReference type="ARBA" id="ARBA00022553"/>
    </source>
</evidence>
<dbReference type="PANTHER" id="PTHR43439:SF2">
    <property type="entry name" value="ENZYME, PUTATIVE (JCVI)-RELATED"/>
    <property type="match status" value="1"/>
</dbReference>
<keyword evidence="2" id="KW-0597">Phosphoprotein</keyword>
<feature type="non-terminal residue" evidence="3">
    <location>
        <position position="131"/>
    </location>
</feature>
<dbReference type="AlphaFoldDB" id="S7PRX6"/>
<dbReference type="HOGENOM" id="CLU_101442_1_0_1"/>
<name>S7PRX6_GLOTA</name>
<gene>
    <name evidence="3" type="ORF">GLOTRDRAFT_17064</name>
</gene>
<dbReference type="RefSeq" id="XP_007871414.1">
    <property type="nucleotide sequence ID" value="XM_007873223.1"/>
</dbReference>
<evidence type="ECO:0000256" key="1">
    <source>
        <dbReference type="ARBA" id="ARBA00022450"/>
    </source>
</evidence>
<evidence type="ECO:0000313" key="4">
    <source>
        <dbReference type="Proteomes" id="UP000030669"/>
    </source>
</evidence>
<dbReference type="EMBL" id="KB469351">
    <property type="protein sequence ID" value="EPQ50127.1"/>
    <property type="molecule type" value="Genomic_DNA"/>
</dbReference>
<dbReference type="Proteomes" id="UP000030669">
    <property type="component" value="Unassembled WGS sequence"/>
</dbReference>
<dbReference type="InterPro" id="IPR051414">
    <property type="entry name" value="Adenylate-forming_Reductase"/>
</dbReference>
<dbReference type="Gene3D" id="3.40.50.720">
    <property type="entry name" value="NAD(P)-binding Rossmann-like Domain"/>
    <property type="match status" value="1"/>
</dbReference>
<evidence type="ECO:0000313" key="3">
    <source>
        <dbReference type="EMBL" id="EPQ50127.1"/>
    </source>
</evidence>
<dbReference type="PANTHER" id="PTHR43439">
    <property type="entry name" value="PHENYLACETATE-COENZYME A LIGASE"/>
    <property type="match status" value="1"/>
</dbReference>
<dbReference type="STRING" id="670483.S7PRX6"/>
<protein>
    <submittedName>
        <fullName evidence="3">Uncharacterized protein</fullName>
    </submittedName>
</protein>